<dbReference type="SUPFAM" id="SSF101821">
    <property type="entry name" value="Aminopeptidase/glucanase lid domain"/>
    <property type="match status" value="1"/>
</dbReference>
<keyword evidence="3 9" id="KW-0031">Aminopeptidase</keyword>
<dbReference type="Proteomes" id="UP000191931">
    <property type="component" value="Unassembled WGS sequence"/>
</dbReference>
<dbReference type="PRINTS" id="PR00932">
    <property type="entry name" value="AMINO1PTASE"/>
</dbReference>
<comment type="similarity">
    <text evidence="2 9">Belongs to the peptidase M18 family.</text>
</comment>
<keyword evidence="6 9" id="KW-0378">Hydrolase</keyword>
<dbReference type="EC" id="3.4.11.-" evidence="10"/>
<dbReference type="GO" id="GO:0008270">
    <property type="term" value="F:zinc ion binding"/>
    <property type="evidence" value="ECO:0007669"/>
    <property type="project" value="InterPro"/>
</dbReference>
<protein>
    <recommendedName>
        <fullName evidence="10">M18 family aminopeptidase</fullName>
        <ecNumber evidence="10">3.4.11.-</ecNumber>
    </recommendedName>
</protein>
<dbReference type="RefSeq" id="WP_080807734.1">
    <property type="nucleotide sequence ID" value="NZ_LT828558.1"/>
</dbReference>
<sequence length="532" mass="58659">MNLEKYNEDLFRFLNSSPTSFHAVFNMAKFLSAKGFVRLNEGKPWKIKKDSRYYVVRNDGGIIAFYTGENQPWETGMRLCGAHTDSPALKVKPFPETDASGITSLGVEVYGGALLNSWFDRGLNLAGRITALCLDSDHKDVLSTYLVNFNKPLAVIPSLPIHLDRDANNKRHLNPQVDMRPVVYINSTGSKIVNRMAGSLEFDLQKRGGNINQSVVESSLPDLKDSELSHAGKHSEISSVAALPDRNCGNDFSMEQGEPSASDGSFIEFQGSVYRERTIAPCKPFKRLLLEQAIMENPNSHIKEVLGFDMFFTDVQEPFYTGFRQEMISAPRLDNLLSCHAGLKSIVRAQGPALSILFCADHEEVGSETLGGARGSFLNSVLSRLIPDSEKRFMASAKSFMISLDNAHAHHPAHGERYDSLHPVQLNQGPVLKTNASMRYASDSESSAFFKHLCNRAGIAYQTFVMRSDMPCGSTIGPAVSSSTGIRTVDVGAPTLGMHAIREITGTEDPFMLFLMLNELFSMADQPLLSLT</sequence>
<dbReference type="InterPro" id="IPR023358">
    <property type="entry name" value="Peptidase_M18_dom2"/>
</dbReference>
<comment type="cofactor">
    <cofactor evidence="1 10">
        <name>Zn(2+)</name>
        <dbReference type="ChEBI" id="CHEBI:29105"/>
    </cofactor>
</comment>
<keyword evidence="7 9" id="KW-0862">Zinc</keyword>
<keyword evidence="4 9" id="KW-0645">Protease</keyword>
<dbReference type="GO" id="GO:0005737">
    <property type="term" value="C:cytoplasm"/>
    <property type="evidence" value="ECO:0007669"/>
    <property type="project" value="UniProtKB-ARBA"/>
</dbReference>
<evidence type="ECO:0000256" key="1">
    <source>
        <dbReference type="ARBA" id="ARBA00001947"/>
    </source>
</evidence>
<keyword evidence="12" id="KW-1185">Reference proteome</keyword>
<dbReference type="AlphaFoldDB" id="A0A1W1HCE4"/>
<evidence type="ECO:0000313" key="12">
    <source>
        <dbReference type="Proteomes" id="UP000191931"/>
    </source>
</evidence>
<dbReference type="GO" id="GO:0004177">
    <property type="term" value="F:aminopeptidase activity"/>
    <property type="evidence" value="ECO:0007669"/>
    <property type="project" value="UniProtKB-KW"/>
</dbReference>
<organism evidence="11 12">
    <name type="scientific">Desulfamplus magnetovallimortis</name>
    <dbReference type="NCBI Taxonomy" id="1246637"/>
    <lineage>
        <taxon>Bacteria</taxon>
        <taxon>Pseudomonadati</taxon>
        <taxon>Thermodesulfobacteriota</taxon>
        <taxon>Desulfobacteria</taxon>
        <taxon>Desulfobacterales</taxon>
        <taxon>Desulfobacteraceae</taxon>
        <taxon>Desulfamplus</taxon>
    </lineage>
</organism>
<keyword evidence="8 9" id="KW-0482">Metalloprotease</keyword>
<gene>
    <name evidence="11" type="ORF">MTBBW1_2130059</name>
</gene>
<evidence type="ECO:0000256" key="3">
    <source>
        <dbReference type="ARBA" id="ARBA00022438"/>
    </source>
</evidence>
<dbReference type="InterPro" id="IPR001948">
    <property type="entry name" value="Peptidase_M18"/>
</dbReference>
<evidence type="ECO:0000313" key="11">
    <source>
        <dbReference type="EMBL" id="SLM30164.1"/>
    </source>
</evidence>
<keyword evidence="5 9" id="KW-0479">Metal-binding</keyword>
<evidence type="ECO:0000256" key="9">
    <source>
        <dbReference type="RuleBase" id="RU004386"/>
    </source>
</evidence>
<dbReference type="GO" id="GO:0008237">
    <property type="term" value="F:metallopeptidase activity"/>
    <property type="evidence" value="ECO:0007669"/>
    <property type="project" value="UniProtKB-KW"/>
</dbReference>
<evidence type="ECO:0000256" key="10">
    <source>
        <dbReference type="RuleBase" id="RU004387"/>
    </source>
</evidence>
<dbReference type="EMBL" id="FWEV01000128">
    <property type="protein sequence ID" value="SLM30164.1"/>
    <property type="molecule type" value="Genomic_DNA"/>
</dbReference>
<dbReference type="STRING" id="1246637.MTBBW1_2130059"/>
<dbReference type="Gene3D" id="3.40.630.10">
    <property type="entry name" value="Zn peptidases"/>
    <property type="match status" value="2"/>
</dbReference>
<evidence type="ECO:0000256" key="4">
    <source>
        <dbReference type="ARBA" id="ARBA00022670"/>
    </source>
</evidence>
<evidence type="ECO:0000256" key="7">
    <source>
        <dbReference type="ARBA" id="ARBA00022833"/>
    </source>
</evidence>
<accession>A0A1W1HCE4</accession>
<evidence type="ECO:0000256" key="2">
    <source>
        <dbReference type="ARBA" id="ARBA00008290"/>
    </source>
</evidence>
<dbReference type="SUPFAM" id="SSF53187">
    <property type="entry name" value="Zn-dependent exopeptidases"/>
    <property type="match status" value="1"/>
</dbReference>
<evidence type="ECO:0000256" key="8">
    <source>
        <dbReference type="ARBA" id="ARBA00023049"/>
    </source>
</evidence>
<proteinExistence type="inferred from homology"/>
<dbReference type="GO" id="GO:0006508">
    <property type="term" value="P:proteolysis"/>
    <property type="evidence" value="ECO:0007669"/>
    <property type="project" value="UniProtKB-KW"/>
</dbReference>
<evidence type="ECO:0000256" key="5">
    <source>
        <dbReference type="ARBA" id="ARBA00022723"/>
    </source>
</evidence>
<dbReference type="Pfam" id="PF02127">
    <property type="entry name" value="Peptidase_M18"/>
    <property type="match status" value="2"/>
</dbReference>
<dbReference type="OrthoDB" id="5288740at2"/>
<reference evidence="11 12" key="1">
    <citation type="submission" date="2017-03" db="EMBL/GenBank/DDBJ databases">
        <authorList>
            <person name="Afonso C.L."/>
            <person name="Miller P.J."/>
            <person name="Scott M.A."/>
            <person name="Spackman E."/>
            <person name="Goraichik I."/>
            <person name="Dimitrov K.M."/>
            <person name="Suarez D.L."/>
            <person name="Swayne D.E."/>
        </authorList>
    </citation>
    <scope>NUCLEOTIDE SEQUENCE [LARGE SCALE GENOMIC DNA]</scope>
    <source>
        <strain evidence="11">PRJEB14757</strain>
    </source>
</reference>
<dbReference type="Gene3D" id="2.30.250.10">
    <property type="entry name" value="Aminopeptidase i, Domain 2"/>
    <property type="match status" value="1"/>
</dbReference>
<dbReference type="PANTHER" id="PTHR28570">
    <property type="entry name" value="ASPARTYL AMINOPEPTIDASE"/>
    <property type="match status" value="1"/>
</dbReference>
<evidence type="ECO:0000256" key="6">
    <source>
        <dbReference type="ARBA" id="ARBA00022801"/>
    </source>
</evidence>
<name>A0A1W1HCE4_9BACT</name>
<dbReference type="PANTHER" id="PTHR28570:SF3">
    <property type="entry name" value="ASPARTYL AMINOPEPTIDASE"/>
    <property type="match status" value="1"/>
</dbReference>